<dbReference type="RefSeq" id="WP_006570026.1">
    <property type="nucleotide sequence ID" value="NZ_CM001486.1"/>
</dbReference>
<feature type="transmembrane region" description="Helical" evidence="1">
    <location>
        <begin position="134"/>
        <end position="151"/>
    </location>
</feature>
<feature type="transmembrane region" description="Helical" evidence="1">
    <location>
        <begin position="29"/>
        <end position="50"/>
    </location>
</feature>
<dbReference type="InterPro" id="IPR012443">
    <property type="entry name" value="DUF1646"/>
</dbReference>
<evidence type="ECO:0000256" key="1">
    <source>
        <dbReference type="SAM" id="Phobius"/>
    </source>
</evidence>
<evidence type="ECO:0000313" key="2">
    <source>
        <dbReference type="EMBL" id="EIW00539.1"/>
    </source>
</evidence>
<feature type="transmembrane region" description="Helical" evidence="1">
    <location>
        <begin position="224"/>
        <end position="247"/>
    </location>
</feature>
<keyword evidence="3" id="KW-1185">Reference proteome</keyword>
<feature type="transmembrane region" description="Helical" evidence="1">
    <location>
        <begin position="253"/>
        <end position="274"/>
    </location>
</feature>
<dbReference type="EMBL" id="CM001486">
    <property type="protein sequence ID" value="EIW00539.1"/>
    <property type="molecule type" value="Genomic_DNA"/>
</dbReference>
<gene>
    <name evidence="2" type="ORF">ThesiDRAFT1_1624</name>
</gene>
<evidence type="ECO:0000313" key="3">
    <source>
        <dbReference type="Proteomes" id="UP000005110"/>
    </source>
</evidence>
<feature type="transmembrane region" description="Helical" evidence="1">
    <location>
        <begin position="286"/>
        <end position="306"/>
    </location>
</feature>
<dbReference type="Proteomes" id="UP000005110">
    <property type="component" value="Chromosome"/>
</dbReference>
<dbReference type="HOGENOM" id="CLU_822987_0_0_9"/>
<keyword evidence="1" id="KW-0812">Transmembrane</keyword>
<feature type="transmembrane region" description="Helical" evidence="1">
    <location>
        <begin position="95"/>
        <end position="122"/>
    </location>
</feature>
<reference evidence="2 3" key="1">
    <citation type="submission" date="2012-02" db="EMBL/GenBank/DDBJ databases">
        <title>Improved High-Quality Draft sequence of Thermoanaerobacter siderophilus SR4.</title>
        <authorList>
            <consortium name="US DOE Joint Genome Institute"/>
            <person name="Lucas S."/>
            <person name="Han J."/>
            <person name="Lapidus A."/>
            <person name="Cheng J.-F."/>
            <person name="Goodwin L."/>
            <person name="Pitluck S."/>
            <person name="Peters L."/>
            <person name="Detter J.C."/>
            <person name="Han C."/>
            <person name="Tapia R."/>
            <person name="Land M."/>
            <person name="Hauser L."/>
            <person name="Kyrpides N."/>
            <person name="Ivanova N."/>
            <person name="Pagani I."/>
            <person name="Hemme C."/>
            <person name="Woyke T."/>
        </authorList>
    </citation>
    <scope>NUCLEOTIDE SEQUENCE [LARGE SCALE GENOMIC DNA]</scope>
    <source>
        <strain evidence="2 3">SR4</strain>
    </source>
</reference>
<sequence length="340" mass="37625">MVIALFVILVLILLLPFMVKQVEHNLEYFLFTMGIISVIVSKQFSIELFLHIFKNPLIYYITLAVLIAGLVFTLFKEKLKIGMEKITDKISLRLFAFIIIVFLGLMSSIITAIIASLVLVEIVNYLPLTRKNKINLIVIACFSIGLGAVLTPVGEPLATIVVSKLNADFFYLARLIGIDVIIAVVILGLIGAFFAKRESGTTNFMKDIDANENIKEVFIRAFKVFVFIFALELLGTGFKPIIDLYIVKMKSELLYWVNTISAIVDNATLAAAEISPAMTQEQVRAILMGMLISGGMLIPGNIPNIISAGKLKIKSTEWARTAVPLGGILLLVYYVVLFVI</sequence>
<keyword evidence="1" id="KW-0472">Membrane</keyword>
<dbReference type="PATRIC" id="fig|880478.3.peg.2840"/>
<accession>I9KU89</accession>
<dbReference type="AlphaFoldDB" id="I9KU89"/>
<dbReference type="PIRSF" id="PIRSF019205">
    <property type="entry name" value="DUF1646"/>
    <property type="match status" value="1"/>
</dbReference>
<proteinExistence type="predicted"/>
<dbReference type="Pfam" id="PF07854">
    <property type="entry name" value="DUF1646"/>
    <property type="match status" value="1"/>
</dbReference>
<organism evidence="2 3">
    <name type="scientific">Thermoanaerobacter siderophilus SR4</name>
    <dbReference type="NCBI Taxonomy" id="880478"/>
    <lineage>
        <taxon>Bacteria</taxon>
        <taxon>Bacillati</taxon>
        <taxon>Bacillota</taxon>
        <taxon>Clostridia</taxon>
        <taxon>Thermoanaerobacterales</taxon>
        <taxon>Thermoanaerobacteraceae</taxon>
        <taxon>Thermoanaerobacter</taxon>
    </lineage>
</organism>
<protein>
    <submittedName>
        <fullName evidence="2">Putative cation transporter</fullName>
    </submittedName>
</protein>
<feature type="transmembrane region" description="Helical" evidence="1">
    <location>
        <begin position="318"/>
        <end position="339"/>
    </location>
</feature>
<name>I9KU89_9THEO</name>
<keyword evidence="1" id="KW-1133">Transmembrane helix</keyword>
<feature type="transmembrane region" description="Helical" evidence="1">
    <location>
        <begin position="57"/>
        <end position="75"/>
    </location>
</feature>
<feature type="transmembrane region" description="Helical" evidence="1">
    <location>
        <begin position="171"/>
        <end position="195"/>
    </location>
</feature>